<accession>A0A0A7EJU4</accession>
<evidence type="ECO:0000313" key="1">
    <source>
        <dbReference type="EMBL" id="AIY66909.1"/>
    </source>
</evidence>
<dbReference type="STRING" id="1348114.OM33_17620"/>
<dbReference type="PROSITE" id="PS51257">
    <property type="entry name" value="PROKAR_LIPOPROTEIN"/>
    <property type="match status" value="1"/>
</dbReference>
<dbReference type="eggNOG" id="ENOG5033S86">
    <property type="taxonomic scope" value="Bacteria"/>
</dbReference>
<dbReference type="Proteomes" id="UP000030341">
    <property type="component" value="Chromosome 2"/>
</dbReference>
<dbReference type="EMBL" id="CP009889">
    <property type="protein sequence ID" value="AIY66909.1"/>
    <property type="molecule type" value="Genomic_DNA"/>
</dbReference>
<name>A0A0A7EJU4_9GAMM</name>
<protein>
    <recommendedName>
        <fullName evidence="3">Solute-binding protein family 3/N-terminal domain-containing protein</fullName>
    </recommendedName>
</protein>
<dbReference type="HOGENOM" id="CLU_1184256_0_0_6"/>
<sequence>MKKLIFSLTIASMLSACSVTKEQVQPLLNTVNIGVLEDTRLADWRLLSKSEQTLAGKVIELPYDALLDEMRVGNLDLIVGIPATGNANQLMLEHSVVVDERVFDYFVHSEDKRRLSEYVFERNFLKQVNRLGYVAKGEPGVINELVMPQALAHQSYIQCDSLAQCFQLLSEQNIDAIYSDVAALDALGSNHALVTVGFEKTVDFTLLMNDKTLTSAERNELGKLFSTNEEKQTF</sequence>
<proteinExistence type="predicted"/>
<dbReference type="RefSeq" id="WP_040135530.1">
    <property type="nucleotide sequence ID" value="NZ_CP009889.1"/>
</dbReference>
<keyword evidence="2" id="KW-1185">Reference proteome</keyword>
<evidence type="ECO:0008006" key="3">
    <source>
        <dbReference type="Google" id="ProtNLM"/>
    </source>
</evidence>
<dbReference type="AlphaFoldDB" id="A0A0A7EJU4"/>
<organism evidence="1 2">
    <name type="scientific">Pseudoalteromonas piratica</name>
    <dbReference type="NCBI Taxonomy" id="1348114"/>
    <lineage>
        <taxon>Bacteria</taxon>
        <taxon>Pseudomonadati</taxon>
        <taxon>Pseudomonadota</taxon>
        <taxon>Gammaproteobacteria</taxon>
        <taxon>Alteromonadales</taxon>
        <taxon>Pseudoalteromonadaceae</taxon>
        <taxon>Pseudoalteromonas</taxon>
    </lineage>
</organism>
<dbReference type="OrthoDB" id="6401657at2"/>
<gene>
    <name evidence="1" type="ORF">OM33_17620</name>
</gene>
<dbReference type="KEGG" id="pseo:OM33_17620"/>
<reference evidence="1 2" key="1">
    <citation type="submission" date="2014-11" db="EMBL/GenBank/DDBJ databases">
        <title>Complete Genome Sequence of Pseudoalteromonas sp. Strain OCN003 Isolated from Kaneohe Bay, Oahu, Hawaii.</title>
        <authorList>
            <person name="Beurmann S."/>
            <person name="Videau P."/>
            <person name="Ushijima B."/>
            <person name="Smith A.M."/>
            <person name="Aeby G.S."/>
            <person name="Callahan S.M."/>
            <person name="Belcaid M."/>
        </authorList>
    </citation>
    <scope>NUCLEOTIDE SEQUENCE [LARGE SCALE GENOMIC DNA]</scope>
    <source>
        <strain evidence="1 2">OCN003</strain>
    </source>
</reference>
<evidence type="ECO:0000313" key="2">
    <source>
        <dbReference type="Proteomes" id="UP000030341"/>
    </source>
</evidence>